<dbReference type="EMBL" id="SHKW01000008">
    <property type="protein sequence ID" value="RZU28986.1"/>
    <property type="molecule type" value="Genomic_DNA"/>
</dbReference>
<name>A0A4V2G1F7_9BACT</name>
<organism evidence="1 2">
    <name type="scientific">Edaphobacter modestus</name>
    <dbReference type="NCBI Taxonomy" id="388466"/>
    <lineage>
        <taxon>Bacteria</taxon>
        <taxon>Pseudomonadati</taxon>
        <taxon>Acidobacteriota</taxon>
        <taxon>Terriglobia</taxon>
        <taxon>Terriglobales</taxon>
        <taxon>Acidobacteriaceae</taxon>
        <taxon>Edaphobacter</taxon>
    </lineage>
</organism>
<sequence>MELKEFVAAVPGFAALSHPDKILHFGWYLHKHKQQATFTQANIKACYEDQHIHPPNLSDTFTRLLAKKPKVLLQEKAGYKLEHSTRQKLDEKYGEHETTIAVSAMLRDLPGKITDEAQRIFLKEAITCYHHKAFRAAIIMAWNLTYDHMARWIVDDATRLAAFNSHIDARVGATSKRAGTRIKKREDFEKLEEKEMIDIMGNAGLLPSANTKKILEMQLTRRNMVAHPSLVFADAPQADDAITSLVQNVVFVLK</sequence>
<gene>
    <name evidence="1" type="ORF">BDD14_6573</name>
</gene>
<dbReference type="AlphaFoldDB" id="A0A4V2G1F7"/>
<evidence type="ECO:0000313" key="1">
    <source>
        <dbReference type="EMBL" id="RZU28986.1"/>
    </source>
</evidence>
<proteinExistence type="predicted"/>
<keyword evidence="2" id="KW-1185">Reference proteome</keyword>
<reference evidence="1 2" key="1">
    <citation type="submission" date="2019-02" db="EMBL/GenBank/DDBJ databases">
        <title>Genomic Encyclopedia of Archaeal and Bacterial Type Strains, Phase II (KMG-II): from individual species to whole genera.</title>
        <authorList>
            <person name="Goeker M."/>
        </authorList>
    </citation>
    <scope>NUCLEOTIDE SEQUENCE [LARGE SCALE GENOMIC DNA]</scope>
    <source>
        <strain evidence="1 2">DSM 18101</strain>
    </source>
</reference>
<accession>A0A4V2G1F7</accession>
<dbReference type="Proteomes" id="UP000292958">
    <property type="component" value="Unassembled WGS sequence"/>
</dbReference>
<evidence type="ECO:0000313" key="2">
    <source>
        <dbReference type="Proteomes" id="UP000292958"/>
    </source>
</evidence>
<protein>
    <submittedName>
        <fullName evidence="1">Uncharacterized protein</fullName>
    </submittedName>
</protein>
<comment type="caution">
    <text evidence="1">The sequence shown here is derived from an EMBL/GenBank/DDBJ whole genome shotgun (WGS) entry which is preliminary data.</text>
</comment>